<feature type="domain" description="Tyr recombinase" evidence="2">
    <location>
        <begin position="234"/>
        <end position="456"/>
    </location>
</feature>
<dbReference type="GO" id="GO:0006310">
    <property type="term" value="P:DNA recombination"/>
    <property type="evidence" value="ECO:0007669"/>
    <property type="project" value="UniProtKB-KW"/>
</dbReference>
<dbReference type="PROSITE" id="PS51898">
    <property type="entry name" value="TYR_RECOMBINASE"/>
    <property type="match status" value="1"/>
</dbReference>
<dbReference type="Proteomes" id="UP000252255">
    <property type="component" value="Unassembled WGS sequence"/>
</dbReference>
<dbReference type="AlphaFoldDB" id="A0A367X231"/>
<keyword evidence="1" id="KW-0233">DNA recombination</keyword>
<reference evidence="3 4" key="1">
    <citation type="submission" date="2014-07" db="EMBL/GenBank/DDBJ databases">
        <title>Draft genome sequence of Thalassospira profundimaris PR54-5.</title>
        <authorList>
            <person name="Lai Q."/>
            <person name="Shao Z."/>
        </authorList>
    </citation>
    <scope>NUCLEOTIDE SEQUENCE [LARGE SCALE GENOMIC DNA]</scope>
    <source>
        <strain evidence="3 4">PR54-5</strain>
    </source>
</reference>
<evidence type="ECO:0000313" key="3">
    <source>
        <dbReference type="EMBL" id="RCK47736.1"/>
    </source>
</evidence>
<protein>
    <recommendedName>
        <fullName evidence="2">Tyr recombinase domain-containing protein</fullName>
    </recommendedName>
</protein>
<dbReference type="InterPro" id="IPR013762">
    <property type="entry name" value="Integrase-like_cat_sf"/>
</dbReference>
<evidence type="ECO:0000256" key="1">
    <source>
        <dbReference type="ARBA" id="ARBA00023172"/>
    </source>
</evidence>
<organism evidence="3 4">
    <name type="scientific">Thalassospira profundimaris</name>
    <dbReference type="NCBI Taxonomy" id="502049"/>
    <lineage>
        <taxon>Bacteria</taxon>
        <taxon>Pseudomonadati</taxon>
        <taxon>Pseudomonadota</taxon>
        <taxon>Alphaproteobacteria</taxon>
        <taxon>Rhodospirillales</taxon>
        <taxon>Thalassospiraceae</taxon>
        <taxon>Thalassospira</taxon>
    </lineage>
</organism>
<dbReference type="Gene3D" id="1.10.443.10">
    <property type="entry name" value="Intergrase catalytic core"/>
    <property type="match status" value="1"/>
</dbReference>
<evidence type="ECO:0000313" key="4">
    <source>
        <dbReference type="Proteomes" id="UP000252255"/>
    </source>
</evidence>
<dbReference type="InterPro" id="IPR002104">
    <property type="entry name" value="Integrase_catalytic"/>
</dbReference>
<dbReference type="EMBL" id="JPWI01000002">
    <property type="protein sequence ID" value="RCK47736.1"/>
    <property type="molecule type" value="Genomic_DNA"/>
</dbReference>
<accession>A0A367X231</accession>
<dbReference type="InterPro" id="IPR011010">
    <property type="entry name" value="DNA_brk_join_enz"/>
</dbReference>
<gene>
    <name evidence="3" type="ORF">TH30_04540</name>
</gene>
<sequence length="633" mass="71279">MNPIQTATAYHLMAAEDLRETRINRHSRWSDDRWFFDNLTPGHDAAASTIRWDFIMPDGSKFVDPKWAILLDAHRRLVWSLIVDPRQRHRYKPGSMGKLSRRVHYLARWMGKSGYAHFGALDTCAFDQYLDNLLIDKQNKANLNAVYLMEHLALPVSLGYQAPVLAKAGIPVPGSAPWHGMTAFEVAKQLAGREQGSVPPVPDPIFLHIMTSALCMLDAAEDIILQARHFADTKDLQVAEKHAPDRKHLRDRMNSLTDACLILIQGLSGIRVSELLGLQASDTPLAQNALPDCIKIEPSASGLHEIFYLSGHLYKATKSPRPVTWVTGLRPVGSDHLPVPVKAISVIERLYAPWRTRRNINELIIGFSRAKSLTKDVKAHTLSWVNRCQRRFFVRSGVKDWTVTSHQWRKSFAQYVIRSDSRMLPVLQEHFKHISMAMTEQGYINADPELKQILDDAAVQSTVSLIGEMIAGRKTVSGALSGKLKETANQLGKSLDNRPENDRPRDIEELVRTSGIRAHDIRWGKTSLGTCLFRQGTGNCTIGCSARWVISAPLWSAARPDLCWECQNLVLDETHLPFWKDRRAKLQDDLKTATTNDDFALAQLCKQRLEQCIMVLNKLENTETTATENSNPG</sequence>
<dbReference type="SUPFAM" id="SSF56349">
    <property type="entry name" value="DNA breaking-rejoining enzymes"/>
    <property type="match status" value="1"/>
</dbReference>
<name>A0A367X231_9PROT</name>
<evidence type="ECO:0000259" key="2">
    <source>
        <dbReference type="PROSITE" id="PS51898"/>
    </source>
</evidence>
<comment type="caution">
    <text evidence="3">The sequence shown here is derived from an EMBL/GenBank/DDBJ whole genome shotgun (WGS) entry which is preliminary data.</text>
</comment>
<proteinExistence type="predicted"/>
<dbReference type="GO" id="GO:0003677">
    <property type="term" value="F:DNA binding"/>
    <property type="evidence" value="ECO:0007669"/>
    <property type="project" value="InterPro"/>
</dbReference>
<dbReference type="GO" id="GO:0015074">
    <property type="term" value="P:DNA integration"/>
    <property type="evidence" value="ECO:0007669"/>
    <property type="project" value="InterPro"/>
</dbReference>